<reference evidence="2" key="1">
    <citation type="submission" date="2018-05" db="EMBL/GenBank/DDBJ databases">
        <authorList>
            <person name="Lanie J.A."/>
            <person name="Ng W.-L."/>
            <person name="Kazmierczak K.M."/>
            <person name="Andrzejewski T.M."/>
            <person name="Davidsen T.M."/>
            <person name="Wayne K.J."/>
            <person name="Tettelin H."/>
            <person name="Glass J.I."/>
            <person name="Rusch D."/>
            <person name="Podicherti R."/>
            <person name="Tsui H.-C.T."/>
            <person name="Winkler M.E."/>
        </authorList>
    </citation>
    <scope>NUCLEOTIDE SEQUENCE</scope>
</reference>
<keyword evidence="1" id="KW-0677">Repeat</keyword>
<dbReference type="PANTHER" id="PTHR43215">
    <property type="entry name" value="RADIAL SPOKE HEAD 1 HOMOLOG"/>
    <property type="match status" value="1"/>
</dbReference>
<dbReference type="SUPFAM" id="SSF82185">
    <property type="entry name" value="Histone H3 K4-specific methyltransferase SET7/9 N-terminal domain"/>
    <property type="match status" value="1"/>
</dbReference>
<evidence type="ECO:0000256" key="1">
    <source>
        <dbReference type="ARBA" id="ARBA00022737"/>
    </source>
</evidence>
<gene>
    <name evidence="2" type="ORF">METZ01_LOCUS345797</name>
</gene>
<feature type="non-terminal residue" evidence="2">
    <location>
        <position position="1"/>
    </location>
</feature>
<evidence type="ECO:0008006" key="3">
    <source>
        <dbReference type="Google" id="ProtNLM"/>
    </source>
</evidence>
<dbReference type="AlphaFoldDB" id="A0A382R5D0"/>
<evidence type="ECO:0000313" key="2">
    <source>
        <dbReference type="EMBL" id="SVC92943.1"/>
    </source>
</evidence>
<protein>
    <recommendedName>
        <fullName evidence="3">MORN repeat-containing protein</fullName>
    </recommendedName>
</protein>
<dbReference type="PANTHER" id="PTHR43215:SF14">
    <property type="entry name" value="RADIAL SPOKE HEAD 1 HOMOLOG"/>
    <property type="match status" value="1"/>
</dbReference>
<accession>A0A382R5D0</accession>
<dbReference type="Gene3D" id="2.20.110.10">
    <property type="entry name" value="Histone H3 K4-specific methyltransferase SET7/9 N-terminal domain"/>
    <property type="match status" value="2"/>
</dbReference>
<dbReference type="SMART" id="SM00698">
    <property type="entry name" value="MORN"/>
    <property type="match status" value="3"/>
</dbReference>
<dbReference type="EMBL" id="UINC01119255">
    <property type="protein sequence ID" value="SVC92943.1"/>
    <property type="molecule type" value="Genomic_DNA"/>
</dbReference>
<proteinExistence type="predicted"/>
<name>A0A382R5D0_9ZZZZ</name>
<dbReference type="GO" id="GO:0005829">
    <property type="term" value="C:cytosol"/>
    <property type="evidence" value="ECO:0007669"/>
    <property type="project" value="TreeGrafter"/>
</dbReference>
<sequence>VVLVFKYINRLPLFFKIFVALLFVSKEGWCLSPCPGQYDKQTWTDCAGAKIYANGDKYVGEWKNGTFHGKGDLTLSNGGKYVGDFMDGQLHGHGTITFSNGDKYIGQLRFDHIYGRGTYKYGIGGQVILGVTENGTFPYEWEVAERIRNFGKKIK</sequence>
<dbReference type="InterPro" id="IPR003409">
    <property type="entry name" value="MORN"/>
</dbReference>
<dbReference type="Pfam" id="PF02493">
    <property type="entry name" value="MORN"/>
    <property type="match status" value="2"/>
</dbReference>
<organism evidence="2">
    <name type="scientific">marine metagenome</name>
    <dbReference type="NCBI Taxonomy" id="408172"/>
    <lineage>
        <taxon>unclassified sequences</taxon>
        <taxon>metagenomes</taxon>
        <taxon>ecological metagenomes</taxon>
    </lineage>
</organism>